<evidence type="ECO:0008006" key="4">
    <source>
        <dbReference type="Google" id="ProtNLM"/>
    </source>
</evidence>
<dbReference type="InterPro" id="IPR029046">
    <property type="entry name" value="LolA/LolB/LppX"/>
</dbReference>
<evidence type="ECO:0000313" key="2">
    <source>
        <dbReference type="EMBL" id="SKC69220.1"/>
    </source>
</evidence>
<dbReference type="EMBL" id="FUZQ01000004">
    <property type="protein sequence ID" value="SKC69220.1"/>
    <property type="molecule type" value="Genomic_DNA"/>
</dbReference>
<organism evidence="2 3">
    <name type="scientific">Krasilnikoviella flava</name>
    <dbReference type="NCBI Taxonomy" id="526729"/>
    <lineage>
        <taxon>Bacteria</taxon>
        <taxon>Bacillati</taxon>
        <taxon>Actinomycetota</taxon>
        <taxon>Actinomycetes</taxon>
        <taxon>Micrococcales</taxon>
        <taxon>Promicromonosporaceae</taxon>
        <taxon>Krasilnikoviella</taxon>
    </lineage>
</organism>
<dbReference type="AlphaFoldDB" id="A0A1T5KZZ7"/>
<keyword evidence="1" id="KW-0732">Signal</keyword>
<evidence type="ECO:0000256" key="1">
    <source>
        <dbReference type="SAM" id="SignalP"/>
    </source>
</evidence>
<feature type="chain" id="PRO_5039026030" description="Lipoprotein" evidence="1">
    <location>
        <begin position="25"/>
        <end position="277"/>
    </location>
</feature>
<keyword evidence="3" id="KW-1185">Reference proteome</keyword>
<gene>
    <name evidence="2" type="ORF">SAMN04324258_2724</name>
</gene>
<dbReference type="RefSeq" id="WP_079574987.1">
    <property type="nucleotide sequence ID" value="NZ_FUZQ01000004.1"/>
</dbReference>
<sequence length="277" mass="28598">MRVPQKTVALASAGLVALSLSACGTEKPAGSPAGDAGAQAEVAEVATAADLTELATQMQAAQEKASTSHLELTYAGELADAAGMSESTTSADLSYGATLEESSMHMSMAVMGTDMDIVLVDGTIYLSMGEMTQGKYLSLTMEEMADDPAMAGTFDSMESMDAAAQAEAMADAVTSFEHTGTERVGDLETEVYSVTLDPAKIENGAAGVDASTAAQVGEMTVVYKVAPEGLPVQADITMEVAGQEMVVESSFSRWGEPVDITAPADDEVVPYKEFGQG</sequence>
<dbReference type="STRING" id="526729.SAMN04324258_2724"/>
<dbReference type="Proteomes" id="UP000189777">
    <property type="component" value="Unassembled WGS sequence"/>
</dbReference>
<accession>A0A1T5KZZ7</accession>
<dbReference type="Gene3D" id="2.50.20.20">
    <property type="match status" value="1"/>
</dbReference>
<name>A0A1T5KZZ7_9MICO</name>
<protein>
    <recommendedName>
        <fullName evidence="4">Lipoprotein</fullName>
    </recommendedName>
</protein>
<dbReference type="SUPFAM" id="SSF89392">
    <property type="entry name" value="Prokaryotic lipoproteins and lipoprotein localization factors"/>
    <property type="match status" value="1"/>
</dbReference>
<proteinExistence type="predicted"/>
<evidence type="ECO:0000313" key="3">
    <source>
        <dbReference type="Proteomes" id="UP000189777"/>
    </source>
</evidence>
<dbReference type="PROSITE" id="PS51257">
    <property type="entry name" value="PROKAR_LIPOPROTEIN"/>
    <property type="match status" value="1"/>
</dbReference>
<dbReference type="OrthoDB" id="3781094at2"/>
<reference evidence="2 3" key="1">
    <citation type="submission" date="2017-02" db="EMBL/GenBank/DDBJ databases">
        <authorList>
            <person name="Peterson S.W."/>
        </authorList>
    </citation>
    <scope>NUCLEOTIDE SEQUENCE [LARGE SCALE GENOMIC DNA]</scope>
    <source>
        <strain evidence="2 3">DSM 21481</strain>
    </source>
</reference>
<feature type="signal peptide" evidence="1">
    <location>
        <begin position="1"/>
        <end position="24"/>
    </location>
</feature>